<accession>A0A927HM09</accession>
<name>A0A927HM09_9ENTR</name>
<evidence type="ECO:0000313" key="1">
    <source>
        <dbReference type="EMBL" id="MBD3707041.1"/>
    </source>
</evidence>
<dbReference type="AlphaFoldDB" id="A0A927HM09"/>
<dbReference type="Proteomes" id="UP000655273">
    <property type="component" value="Unassembled WGS sequence"/>
</dbReference>
<comment type="caution">
    <text evidence="1">The sequence shown here is derived from an EMBL/GenBank/DDBJ whole genome shotgun (WGS) entry which is preliminary data.</text>
</comment>
<dbReference type="EMBL" id="JACXTA010000001">
    <property type="protein sequence ID" value="MBD3707041.1"/>
    <property type="molecule type" value="Genomic_DNA"/>
</dbReference>
<evidence type="ECO:0008006" key="3">
    <source>
        <dbReference type="Google" id="ProtNLM"/>
    </source>
</evidence>
<gene>
    <name evidence="1" type="ORF">IE983_13610</name>
</gene>
<protein>
    <recommendedName>
        <fullName evidence="3">Restriction endonuclease subunit M</fullName>
    </recommendedName>
</protein>
<organism evidence="1 2">
    <name type="scientific">Enterobacter hormaechei</name>
    <dbReference type="NCBI Taxonomy" id="158836"/>
    <lineage>
        <taxon>Bacteria</taxon>
        <taxon>Pseudomonadati</taxon>
        <taxon>Pseudomonadota</taxon>
        <taxon>Gammaproteobacteria</taxon>
        <taxon>Enterobacterales</taxon>
        <taxon>Enterobacteriaceae</taxon>
        <taxon>Enterobacter</taxon>
        <taxon>Enterobacter cloacae complex</taxon>
    </lineage>
</organism>
<proteinExistence type="predicted"/>
<sequence length="96" mass="10213">MSDITISRPEVVTGHTDVICSTSIQHVVTVRNAALQQTETLIRQLAEISVLTAGIGGKTATGLGDETEFSLWLLADGKTGSSNESHHPQSRSRNLA</sequence>
<evidence type="ECO:0000313" key="2">
    <source>
        <dbReference type="Proteomes" id="UP000655273"/>
    </source>
</evidence>
<reference evidence="1" key="1">
    <citation type="submission" date="2020-07" db="EMBL/GenBank/DDBJ databases">
        <title>Clinical and genomic characterization of carbapenemase-producing Enterobacterales causing secondary infections during the COVID-19 crisis at a New York City hospital.</title>
        <authorList>
            <person name="Gomez-Simmonds A."/>
            <person name="Annavajhala M.K."/>
            <person name="Uhlemann A.-C."/>
        </authorList>
    </citation>
    <scope>NUCLEOTIDE SEQUENCE</scope>
    <source>
        <strain evidence="1">NK1396</strain>
    </source>
</reference>